<protein>
    <submittedName>
        <fullName evidence="3">F-box/LRR-repeat protein At1g06630-like</fullName>
    </submittedName>
</protein>
<organism evidence="2 3">
    <name type="scientific">Camelina sativa</name>
    <name type="common">False flax</name>
    <name type="synonym">Myagrum sativum</name>
    <dbReference type="NCBI Taxonomy" id="90675"/>
    <lineage>
        <taxon>Eukaryota</taxon>
        <taxon>Viridiplantae</taxon>
        <taxon>Streptophyta</taxon>
        <taxon>Embryophyta</taxon>
        <taxon>Tracheophyta</taxon>
        <taxon>Spermatophyta</taxon>
        <taxon>Magnoliopsida</taxon>
        <taxon>eudicotyledons</taxon>
        <taxon>Gunneridae</taxon>
        <taxon>Pentapetalae</taxon>
        <taxon>rosids</taxon>
        <taxon>malvids</taxon>
        <taxon>Brassicales</taxon>
        <taxon>Brassicaceae</taxon>
        <taxon>Camelineae</taxon>
        <taxon>Camelina</taxon>
    </lineage>
</organism>
<evidence type="ECO:0000313" key="3">
    <source>
        <dbReference type="RefSeq" id="XP_019094014.1"/>
    </source>
</evidence>
<dbReference type="Gene3D" id="3.80.10.10">
    <property type="entry name" value="Ribonuclease Inhibitor"/>
    <property type="match status" value="1"/>
</dbReference>
<dbReference type="Pfam" id="PF00646">
    <property type="entry name" value="F-box"/>
    <property type="match status" value="1"/>
</dbReference>
<keyword evidence="2" id="KW-1185">Reference proteome</keyword>
<dbReference type="SUPFAM" id="SSF52058">
    <property type="entry name" value="L domain-like"/>
    <property type="match status" value="1"/>
</dbReference>
<dbReference type="PROSITE" id="PS50181">
    <property type="entry name" value="FBOX"/>
    <property type="match status" value="1"/>
</dbReference>
<dbReference type="InterPro" id="IPR055294">
    <property type="entry name" value="FBL60-like"/>
</dbReference>
<dbReference type="InterPro" id="IPR036047">
    <property type="entry name" value="F-box-like_dom_sf"/>
</dbReference>
<evidence type="ECO:0000259" key="1">
    <source>
        <dbReference type="PROSITE" id="PS50181"/>
    </source>
</evidence>
<dbReference type="GeneID" id="104749334"/>
<dbReference type="Proteomes" id="UP000694864">
    <property type="component" value="Chromosome 16"/>
</dbReference>
<evidence type="ECO:0000313" key="2">
    <source>
        <dbReference type="Proteomes" id="UP000694864"/>
    </source>
</evidence>
<dbReference type="CDD" id="cd22160">
    <property type="entry name" value="F-box_AtFBL13-like"/>
    <property type="match status" value="1"/>
</dbReference>
<dbReference type="Gene3D" id="1.20.1280.50">
    <property type="match status" value="1"/>
</dbReference>
<dbReference type="InterPro" id="IPR001810">
    <property type="entry name" value="F-box_dom"/>
</dbReference>
<gene>
    <name evidence="3" type="primary">LOC104749334</name>
</gene>
<dbReference type="SUPFAM" id="SSF81383">
    <property type="entry name" value="F-box domain"/>
    <property type="match status" value="1"/>
</dbReference>
<accession>A0ABM1R4S6</accession>
<reference evidence="3" key="2">
    <citation type="submission" date="2025-08" db="UniProtKB">
        <authorList>
            <consortium name="RefSeq"/>
        </authorList>
    </citation>
    <scope>IDENTIFICATION</scope>
    <source>
        <tissue evidence="3">Leaf</tissue>
    </source>
</reference>
<feature type="domain" description="F-box" evidence="1">
    <location>
        <begin position="8"/>
        <end position="56"/>
    </location>
</feature>
<reference evidence="2" key="1">
    <citation type="journal article" date="2014" name="Nat. Commun.">
        <title>The emerging biofuel crop Camelina sativa retains a highly undifferentiated hexaploid genome structure.</title>
        <authorList>
            <person name="Kagale S."/>
            <person name="Koh C."/>
            <person name="Nixon J."/>
            <person name="Bollina V."/>
            <person name="Clarke W.E."/>
            <person name="Tuteja R."/>
            <person name="Spillane C."/>
            <person name="Robinson S.J."/>
            <person name="Links M.G."/>
            <person name="Clarke C."/>
            <person name="Higgins E.E."/>
            <person name="Huebert T."/>
            <person name="Sharpe A.G."/>
            <person name="Parkin I.A."/>
        </authorList>
    </citation>
    <scope>NUCLEOTIDE SEQUENCE [LARGE SCALE GENOMIC DNA]</scope>
    <source>
        <strain evidence="2">cv. DH55</strain>
    </source>
</reference>
<proteinExistence type="predicted"/>
<dbReference type="InterPro" id="IPR055411">
    <property type="entry name" value="LRR_FXL15/At3g58940/PEG3-like"/>
</dbReference>
<dbReference type="PANTHER" id="PTHR31293">
    <property type="entry name" value="RNI-LIKE SUPERFAMILY PROTEIN"/>
    <property type="match status" value="1"/>
</dbReference>
<dbReference type="Pfam" id="PF24758">
    <property type="entry name" value="LRR_At5g56370"/>
    <property type="match status" value="1"/>
</dbReference>
<sequence>MDAKTCSGDAISWLPHEVLGKILSLLPTKQAVSTSVLSKKWNYMYRLADSLDFDDSVSLHAEEGGKQTSFVFSDSFKKIVDRTLALQCDYSIKKFSLACHVGAVNEGQKTCVGRWISNVVRRGVLEMDLRIKDRGIHFLPPLLFASKTLVKLTLGTKLYLGKLPSYVSLPSLKFLFIDTVFFEYEDLCYVLLAGCPVLEELSVHHRDQAIPHTISSPTVKRLSVDYDCHSENELSFDLPNLEYLDYSDFALHEYPQVNLGSLVEAKMDLYPGHVERADVTELLMGIRNVEILHLSPVTVDVIYSCCKYGLLLPVFNNLVNLSFGSKDKRGWKLLANMLKQSPKLETLLIQDLNGYRGDVSMPPNQVKVLHVLNYGGTDEEFKQLEKSLIGRKRNAEAVVDDGISLQTKRGYNDASWSFTSRKMPFQSGISRLDSYYAK</sequence>
<name>A0ABM1R4S6_CAMSA</name>
<dbReference type="RefSeq" id="XP_019094014.1">
    <property type="nucleotide sequence ID" value="XM_019238469.1"/>
</dbReference>
<dbReference type="InterPro" id="IPR053781">
    <property type="entry name" value="F-box_AtFBL13-like"/>
</dbReference>
<dbReference type="InterPro" id="IPR032675">
    <property type="entry name" value="LRR_dom_sf"/>
</dbReference>
<dbReference type="PANTHER" id="PTHR31293:SF22">
    <property type="entry name" value="BNAC06G06520D PROTEIN"/>
    <property type="match status" value="1"/>
</dbReference>